<name>A0ABN7X247_GIGMA</name>
<feature type="non-terminal residue" evidence="2">
    <location>
        <position position="44"/>
    </location>
</feature>
<dbReference type="Proteomes" id="UP000789901">
    <property type="component" value="Unassembled WGS sequence"/>
</dbReference>
<protein>
    <submittedName>
        <fullName evidence="2">26410_t:CDS:1</fullName>
    </submittedName>
</protein>
<gene>
    <name evidence="2" type="ORF">GMARGA_LOCUS38020</name>
</gene>
<evidence type="ECO:0000313" key="3">
    <source>
        <dbReference type="Proteomes" id="UP000789901"/>
    </source>
</evidence>
<organism evidence="2 3">
    <name type="scientific">Gigaspora margarita</name>
    <dbReference type="NCBI Taxonomy" id="4874"/>
    <lineage>
        <taxon>Eukaryota</taxon>
        <taxon>Fungi</taxon>
        <taxon>Fungi incertae sedis</taxon>
        <taxon>Mucoromycota</taxon>
        <taxon>Glomeromycotina</taxon>
        <taxon>Glomeromycetes</taxon>
        <taxon>Diversisporales</taxon>
        <taxon>Gigasporaceae</taxon>
        <taxon>Gigaspora</taxon>
    </lineage>
</organism>
<feature type="non-terminal residue" evidence="2">
    <location>
        <position position="1"/>
    </location>
</feature>
<keyword evidence="3" id="KW-1185">Reference proteome</keyword>
<evidence type="ECO:0000313" key="2">
    <source>
        <dbReference type="EMBL" id="CAG8846145.1"/>
    </source>
</evidence>
<feature type="compositionally biased region" description="Low complexity" evidence="1">
    <location>
        <begin position="7"/>
        <end position="21"/>
    </location>
</feature>
<evidence type="ECO:0000256" key="1">
    <source>
        <dbReference type="SAM" id="MobiDB-lite"/>
    </source>
</evidence>
<reference evidence="2 3" key="1">
    <citation type="submission" date="2021-06" db="EMBL/GenBank/DDBJ databases">
        <authorList>
            <person name="Kallberg Y."/>
            <person name="Tangrot J."/>
            <person name="Rosling A."/>
        </authorList>
    </citation>
    <scope>NUCLEOTIDE SEQUENCE [LARGE SCALE GENOMIC DNA]</scope>
    <source>
        <strain evidence="2 3">120-4 pot B 10/14</strain>
    </source>
</reference>
<feature type="region of interest" description="Disordered" evidence="1">
    <location>
        <begin position="1"/>
        <end position="44"/>
    </location>
</feature>
<accession>A0ABN7X247</accession>
<proteinExistence type="predicted"/>
<sequence>NEDLVRAANSNLNNKSINANSTKSVKEQDQTMDEHIQNVQEQDQ</sequence>
<feature type="compositionally biased region" description="Basic and acidic residues" evidence="1">
    <location>
        <begin position="24"/>
        <end position="36"/>
    </location>
</feature>
<dbReference type="EMBL" id="CAJVQB010082301">
    <property type="protein sequence ID" value="CAG8846145.1"/>
    <property type="molecule type" value="Genomic_DNA"/>
</dbReference>
<comment type="caution">
    <text evidence="2">The sequence shown here is derived from an EMBL/GenBank/DDBJ whole genome shotgun (WGS) entry which is preliminary data.</text>
</comment>